<evidence type="ECO:0000256" key="11">
    <source>
        <dbReference type="ARBA" id="ARBA00022833"/>
    </source>
</evidence>
<feature type="transmembrane region" description="Helical" evidence="16">
    <location>
        <begin position="126"/>
        <end position="145"/>
    </location>
</feature>
<dbReference type="PROSITE" id="PS50280">
    <property type="entry name" value="SET"/>
    <property type="match status" value="1"/>
</dbReference>
<accession>A0AAV2Z6Z3</accession>
<organism evidence="19 20">
    <name type="scientific">Lagenidium giganteum</name>
    <dbReference type="NCBI Taxonomy" id="4803"/>
    <lineage>
        <taxon>Eukaryota</taxon>
        <taxon>Sar</taxon>
        <taxon>Stramenopiles</taxon>
        <taxon>Oomycota</taxon>
        <taxon>Peronosporomycetes</taxon>
        <taxon>Pythiales</taxon>
        <taxon>Pythiaceae</taxon>
    </lineage>
</organism>
<reference evidence="19" key="2">
    <citation type="journal article" date="2023" name="Microbiol Resour">
        <title>Decontamination and Annotation of the Draft Genome Sequence of the Oomycete Lagenidium giganteum ARSEF 373.</title>
        <authorList>
            <person name="Morgan W.R."/>
            <person name="Tartar A."/>
        </authorList>
    </citation>
    <scope>NUCLEOTIDE SEQUENCE</scope>
    <source>
        <strain evidence="19">ARSEF 373</strain>
    </source>
</reference>
<evidence type="ECO:0000256" key="5">
    <source>
        <dbReference type="ARBA" id="ARBA00022676"/>
    </source>
</evidence>
<proteinExistence type="inferred from homology"/>
<feature type="transmembrane region" description="Helical" evidence="16">
    <location>
        <begin position="166"/>
        <end position="185"/>
    </location>
</feature>
<evidence type="ECO:0000256" key="3">
    <source>
        <dbReference type="ARBA" id="ARBA00006462"/>
    </source>
</evidence>
<keyword evidence="13 16" id="KW-1133">Transmembrane helix</keyword>
<dbReference type="Pfam" id="PF00856">
    <property type="entry name" value="SET"/>
    <property type="match status" value="1"/>
</dbReference>
<keyword evidence="5" id="KW-0328">Glycosyltransferase</keyword>
<dbReference type="InterPro" id="IPR001214">
    <property type="entry name" value="SET_dom"/>
</dbReference>
<evidence type="ECO:0000256" key="8">
    <source>
        <dbReference type="ARBA" id="ARBA00022723"/>
    </source>
</evidence>
<dbReference type="Gene3D" id="2.170.270.10">
    <property type="entry name" value="SET domain"/>
    <property type="match status" value="1"/>
</dbReference>
<dbReference type="Gene3D" id="3.90.550.50">
    <property type="match status" value="1"/>
</dbReference>
<evidence type="ECO:0000256" key="7">
    <source>
        <dbReference type="ARBA" id="ARBA00022692"/>
    </source>
</evidence>
<dbReference type="Pfam" id="PF01753">
    <property type="entry name" value="zf-MYND"/>
    <property type="match status" value="1"/>
</dbReference>
<evidence type="ECO:0000259" key="18">
    <source>
        <dbReference type="PROSITE" id="PS50865"/>
    </source>
</evidence>
<feature type="domain" description="MYND-type" evidence="18">
    <location>
        <begin position="1522"/>
        <end position="1563"/>
    </location>
</feature>
<dbReference type="GO" id="GO:0000166">
    <property type="term" value="F:nucleotide binding"/>
    <property type="evidence" value="ECO:0007669"/>
    <property type="project" value="UniProtKB-KW"/>
</dbReference>
<evidence type="ECO:0000256" key="10">
    <source>
        <dbReference type="ARBA" id="ARBA00022771"/>
    </source>
</evidence>
<reference evidence="19" key="1">
    <citation type="submission" date="2022-11" db="EMBL/GenBank/DDBJ databases">
        <authorList>
            <person name="Morgan W.R."/>
            <person name="Tartar A."/>
        </authorList>
    </citation>
    <scope>NUCLEOTIDE SEQUENCE</scope>
    <source>
        <strain evidence="19">ARSEF 373</strain>
    </source>
</reference>
<dbReference type="SMART" id="SM00317">
    <property type="entry name" value="SET"/>
    <property type="match status" value="1"/>
</dbReference>
<dbReference type="GO" id="GO:0016020">
    <property type="term" value="C:membrane"/>
    <property type="evidence" value="ECO:0007669"/>
    <property type="project" value="UniProtKB-SubCell"/>
</dbReference>
<evidence type="ECO:0000256" key="12">
    <source>
        <dbReference type="ARBA" id="ARBA00022968"/>
    </source>
</evidence>
<feature type="transmembrane region" description="Helical" evidence="16">
    <location>
        <begin position="12"/>
        <end position="33"/>
    </location>
</feature>
<dbReference type="InterPro" id="IPR026050">
    <property type="entry name" value="C1GALT1/C1GALT1_chp1"/>
</dbReference>
<dbReference type="EMBL" id="DAKRPA010000022">
    <property type="protein sequence ID" value="DBA03163.1"/>
    <property type="molecule type" value="Genomic_DNA"/>
</dbReference>
<dbReference type="PROSITE" id="PS01360">
    <property type="entry name" value="ZF_MYND_1"/>
    <property type="match status" value="1"/>
</dbReference>
<feature type="transmembrane region" description="Helical" evidence="16">
    <location>
        <begin position="69"/>
        <end position="95"/>
    </location>
</feature>
<evidence type="ECO:0000256" key="6">
    <source>
        <dbReference type="ARBA" id="ARBA00022679"/>
    </source>
</evidence>
<comment type="similarity">
    <text evidence="3">Belongs to the glycosyltransferase 31 family. Beta3-Gal-T subfamily.</text>
</comment>
<comment type="subcellular location">
    <subcellularLocation>
        <location evidence="1">Membrane</location>
        <topology evidence="1">Single-pass type II membrane protein</topology>
    </subcellularLocation>
</comment>
<keyword evidence="10 15" id="KW-0863">Zinc-finger</keyword>
<keyword evidence="6" id="KW-0808">Transferase</keyword>
<keyword evidence="20" id="KW-1185">Reference proteome</keyword>
<keyword evidence="9" id="KW-0547">Nucleotide-binding</keyword>
<evidence type="ECO:0000256" key="13">
    <source>
        <dbReference type="ARBA" id="ARBA00022989"/>
    </source>
</evidence>
<feature type="transmembrane region" description="Helical" evidence="16">
    <location>
        <begin position="378"/>
        <end position="404"/>
    </location>
</feature>
<feature type="domain" description="SET" evidence="17">
    <location>
        <begin position="1311"/>
        <end position="1447"/>
    </location>
</feature>
<dbReference type="InterPro" id="IPR025164">
    <property type="entry name" value="Toastrack_DUF4097"/>
</dbReference>
<evidence type="ECO:0000256" key="2">
    <source>
        <dbReference type="ARBA" id="ARBA00004922"/>
    </source>
</evidence>
<dbReference type="Pfam" id="PF13349">
    <property type="entry name" value="DUF4097"/>
    <property type="match status" value="1"/>
</dbReference>
<evidence type="ECO:0000256" key="16">
    <source>
        <dbReference type="SAM" id="Phobius"/>
    </source>
</evidence>
<dbReference type="GO" id="GO:0008270">
    <property type="term" value="F:zinc ion binding"/>
    <property type="evidence" value="ECO:0007669"/>
    <property type="project" value="UniProtKB-KW"/>
</dbReference>
<feature type="transmembrane region" description="Helical" evidence="16">
    <location>
        <begin position="197"/>
        <end position="216"/>
    </location>
</feature>
<feature type="transmembrane region" description="Helical" evidence="16">
    <location>
        <begin position="228"/>
        <end position="250"/>
    </location>
</feature>
<evidence type="ECO:0000256" key="1">
    <source>
        <dbReference type="ARBA" id="ARBA00004606"/>
    </source>
</evidence>
<gene>
    <name evidence="19" type="ORF">N0F65_003883</name>
</gene>
<feature type="transmembrane region" description="Helical" evidence="16">
    <location>
        <begin position="292"/>
        <end position="315"/>
    </location>
</feature>
<keyword evidence="7 16" id="KW-0812">Transmembrane</keyword>
<dbReference type="Pfam" id="PF02434">
    <property type="entry name" value="Fringe"/>
    <property type="match status" value="1"/>
</dbReference>
<evidence type="ECO:0000256" key="15">
    <source>
        <dbReference type="PROSITE-ProRule" id="PRU00134"/>
    </source>
</evidence>
<evidence type="ECO:0000256" key="4">
    <source>
        <dbReference type="ARBA" id="ARBA00012557"/>
    </source>
</evidence>
<dbReference type="Proteomes" id="UP001146120">
    <property type="component" value="Unassembled WGS sequence"/>
</dbReference>
<comment type="pathway">
    <text evidence="2">Protein modification; protein glycosylation.</text>
</comment>
<dbReference type="SUPFAM" id="SSF82199">
    <property type="entry name" value="SET domain"/>
    <property type="match status" value="1"/>
</dbReference>
<keyword evidence="11" id="KW-0862">Zinc</keyword>
<keyword evidence="12" id="KW-0735">Signal-anchor</keyword>
<dbReference type="Gene3D" id="1.10.220.160">
    <property type="match status" value="1"/>
</dbReference>
<comment type="caution">
    <text evidence="19">The sequence shown here is derived from an EMBL/GenBank/DDBJ whole genome shotgun (WGS) entry which is preliminary data.</text>
</comment>
<protein>
    <recommendedName>
        <fullName evidence="4">N-acetylgalactosaminide beta-1,3-galactosyltransferase</fullName>
        <ecNumber evidence="4">2.4.1.122</ecNumber>
    </recommendedName>
</protein>
<dbReference type="GO" id="GO:0016263">
    <property type="term" value="F:glycoprotein-N-acetylgalactosamine 3-beta-galactosyltransferase activity"/>
    <property type="evidence" value="ECO:0007669"/>
    <property type="project" value="UniProtKB-EC"/>
</dbReference>
<dbReference type="PANTHER" id="PTHR23033:SF14">
    <property type="entry name" value="GLYCOPROTEIN-N-ACETYLGALACTOSAMINE 3-BETA-GALACTOSYLTRANSFERASE 1-RELATED"/>
    <property type="match status" value="1"/>
</dbReference>
<evidence type="ECO:0000256" key="14">
    <source>
        <dbReference type="ARBA" id="ARBA00023136"/>
    </source>
</evidence>
<dbReference type="InterPro" id="IPR046341">
    <property type="entry name" value="SET_dom_sf"/>
</dbReference>
<name>A0AAV2Z6Z3_9STRA</name>
<keyword evidence="8" id="KW-0479">Metal-binding</keyword>
<dbReference type="InterPro" id="IPR002893">
    <property type="entry name" value="Znf_MYND"/>
</dbReference>
<evidence type="ECO:0000259" key="17">
    <source>
        <dbReference type="PROSITE" id="PS50280"/>
    </source>
</evidence>
<dbReference type="Gene3D" id="6.10.140.2220">
    <property type="match status" value="1"/>
</dbReference>
<dbReference type="InterPro" id="IPR003378">
    <property type="entry name" value="Fringe-like_glycosylTrfase"/>
</dbReference>
<dbReference type="PROSITE" id="PS50865">
    <property type="entry name" value="ZF_MYND_2"/>
    <property type="match status" value="1"/>
</dbReference>
<evidence type="ECO:0000256" key="9">
    <source>
        <dbReference type="ARBA" id="ARBA00022741"/>
    </source>
</evidence>
<sequence length="1743" mass="193092">MALSLPSVSGTTTCFATCVLLYEIFSTPIYFILYRLAAVYRPTLLICGILSVVSLISGVFGVCRSTPALVGSLMAAIASAFGSALLGGLCIIFSLDVGPAVTSYLDESLEETSSDHHDKLVHNAKVFLAVTAGLQLACAVFHALLARHLYYLLGDKRGASAFLQTFSLTVFPFSLFLIVGGQYIVDTGTLASAPYTGITIFVGGVLLLAIALLSFLGSNLEYRRLLSICSFLSFLIGTLFVGLSVAYYVVSNQIEDNIITNWDSIRIILPPTFKSKYDLTQFVDMIQTNLKMVAYVGIISGLFLLMEASICITLMTQMSSIKRQAATDRETVKQMRIEASLAPTECESPGKPRIGDAAVVRRYQWNTMFEKSTRRQRICMRLAVFIFVVALALIFSVMCANVVFATKCNSIGKLLSTSNFTLLELQDELSATTLHVTNSFTRGEITVRATADSAGQVVMQQYGSGKRMSDKAYSKSVTGSTVNLDVSALEVTRFLWLDGSCQRVSMALQLPQDHPRTLLIDTNASVDVSSTDAPMNLAGLRVSTAQSGVDCMGLSIAGDGLRLESTSGNINATQIQVNGAGQFEEDVQAQLSSALGSVIVDNSSFTDCTLVAQSGASKLSLSNIYSTASRGRSRISASSVSGSLSVQNVQANWIELKSHKGLVKGTSIVVSGTDMFLGRLEATSVSGDISLSQVTGSGNIHVETSSGDVTSLSFVGLYYLRSEHGKITIRQGRYASDSVVPLNVTTDDNEQQGTINCADGGNCLSYGDLHIRTQLGDIEVEAPLPIWLNERIRTESSASRTTTMRWLVATVISVCAVACHYSPVVAELPEHAIEKRAPSQELIDQLGANVKAMQVVQVQPISHEQMRSVRVLCWVNTYHKNHAKRLLAIKRTWGKKCDKLLFMSDVEDLRVPTVRIAAPPLHETLWQKHREIVRVLLREFREGDFDWVFKSDDDTFLIMENLKKYLLSAEVQELNKKGPTLLGHRMTLQWWELERSFHPFEEHDPDEVAEMLKVKEETRSHGGLYYTPGGGGYAMNWAYLKQLAASFDEPYCLPTVVVPDDWVISFCMRQHGVFPHDTRDSQQRERFHQYDPKDLYFQPHDENDFNHEVYDSIYEENNWFSDHYGIGWKNGDDCCAPDSISFHYVKPPLMDLFYEYYYPQDTEINAHVTIVSERHERRNEDATATSSACRSEVVLLRIWRIVLAQRPFMLCASDLRHLLTVSRAHTSLVQDLVSKVFCDVSRGAEQRPVAVRIQRTMANAPVGMIVRLLEFVYVTSVSIPVPRAKHALPTEVAERVKRDALVQAVIRGRSHDVYVALHPMKGWCVHAAEPIAAGAFIGEYTGHLVSSSRMQQRFDQRRGKGIPNYVLVLREHYQDQSMSSRPDAVNVGAVRTIVDATDAGNFTRFINHSCEPTLDIEAVRVDSYVPKLVFITSKSISAHEELTFDYGSTDTQSMAPSVTTNVRPSTIEAMSSTTPVGWRRMTTKMTKTYDEVCQEATSAAESRLLEHLNLYGGEVWTIGTGCQGCRTKRDDLSGLKKCSACDTALFCDRDCQRKAWAAHKSECAVISTFRKVADNASPEVEELLQALDCQAEAKAADDEVAIGVAKSLNMDSTQLPGWFFTRNFAQESKESQKALKQAALTLYAILRDESCWNRDKESFPRSSYTHIESLPKVHATQAEALAAVVKQNAHLTLFSIWLQHPEPPATQSMPLEDRTFYGVVDSLLQIEAIRDAIDAFMDSRTTQ</sequence>
<dbReference type="EC" id="2.4.1.122" evidence="4"/>
<keyword evidence="14 16" id="KW-0472">Membrane</keyword>
<dbReference type="PANTHER" id="PTHR23033">
    <property type="entry name" value="BETA1,3-GALACTOSYLTRANSFERASE"/>
    <property type="match status" value="1"/>
</dbReference>
<feature type="transmembrane region" description="Helical" evidence="16">
    <location>
        <begin position="39"/>
        <end position="62"/>
    </location>
</feature>
<evidence type="ECO:0000313" key="20">
    <source>
        <dbReference type="Proteomes" id="UP001146120"/>
    </source>
</evidence>
<dbReference type="SUPFAM" id="SSF144232">
    <property type="entry name" value="HIT/MYND zinc finger-like"/>
    <property type="match status" value="1"/>
</dbReference>
<evidence type="ECO:0000313" key="19">
    <source>
        <dbReference type="EMBL" id="DBA03163.1"/>
    </source>
</evidence>